<comment type="subunit">
    <text evidence="4">Component of the lipopolysaccharide transport and assembly complex.</text>
</comment>
<comment type="caution">
    <text evidence="4">Lacks conserved residue(s) required for the propagation of feature annotation.</text>
</comment>
<dbReference type="AlphaFoldDB" id="A0A239EFE5"/>
<name>A0A239EFE5_9SPHN</name>
<keyword evidence="2 4" id="KW-0472">Membrane</keyword>
<dbReference type="GO" id="GO:0009279">
    <property type="term" value="C:cell outer membrane"/>
    <property type="evidence" value="ECO:0007669"/>
    <property type="project" value="UniProtKB-SubCell"/>
</dbReference>
<dbReference type="GO" id="GO:0015920">
    <property type="term" value="P:lipopolysaccharide transport"/>
    <property type="evidence" value="ECO:0007669"/>
    <property type="project" value="InterPro"/>
</dbReference>
<dbReference type="PANTHER" id="PTHR30189">
    <property type="entry name" value="LPS-ASSEMBLY PROTEIN"/>
    <property type="match status" value="1"/>
</dbReference>
<keyword evidence="3 4" id="KW-0998">Cell outer membrane</keyword>
<evidence type="ECO:0000256" key="1">
    <source>
        <dbReference type="ARBA" id="ARBA00022729"/>
    </source>
</evidence>
<keyword evidence="1 4" id="KW-0732">Signal</keyword>
<organism evidence="8 9">
    <name type="scientific">Sphingopyxis indica</name>
    <dbReference type="NCBI Taxonomy" id="436663"/>
    <lineage>
        <taxon>Bacteria</taxon>
        <taxon>Pseudomonadati</taxon>
        <taxon>Pseudomonadota</taxon>
        <taxon>Alphaproteobacteria</taxon>
        <taxon>Sphingomonadales</taxon>
        <taxon>Sphingomonadaceae</taxon>
        <taxon>Sphingopyxis</taxon>
    </lineage>
</organism>
<reference evidence="8 9" key="1">
    <citation type="submission" date="2017-06" db="EMBL/GenBank/DDBJ databases">
        <authorList>
            <person name="Kim H.J."/>
            <person name="Triplett B.A."/>
        </authorList>
    </citation>
    <scope>NUCLEOTIDE SEQUENCE [LARGE SCALE GENOMIC DNA]</scope>
    <source>
        <strain evidence="8 9">DS15</strain>
    </source>
</reference>
<dbReference type="EMBL" id="FZPA01000001">
    <property type="protein sequence ID" value="SNS42988.1"/>
    <property type="molecule type" value="Genomic_DNA"/>
</dbReference>
<dbReference type="InterPro" id="IPR050218">
    <property type="entry name" value="LptD"/>
</dbReference>
<feature type="region of interest" description="Disordered" evidence="5">
    <location>
        <begin position="35"/>
        <end position="70"/>
    </location>
</feature>
<dbReference type="Pfam" id="PF03968">
    <property type="entry name" value="LptD_N"/>
    <property type="match status" value="1"/>
</dbReference>
<evidence type="ECO:0000256" key="5">
    <source>
        <dbReference type="SAM" id="MobiDB-lite"/>
    </source>
</evidence>
<evidence type="ECO:0000259" key="7">
    <source>
        <dbReference type="Pfam" id="PF04453"/>
    </source>
</evidence>
<keyword evidence="9" id="KW-1185">Reference proteome</keyword>
<dbReference type="InterPro" id="IPR007543">
    <property type="entry name" value="LptD_C"/>
</dbReference>
<dbReference type="Pfam" id="PF04453">
    <property type="entry name" value="LptD"/>
    <property type="match status" value="1"/>
</dbReference>
<sequence length="789" mass="86895" precursor="true">MSRALSPCPSGARSFWLATASAIAFTSVPALAQAAPDRPAAEQKQGDPAVPPVVPTLSADAPLPDGPNLQTPDVSPVPVDAPQVEGEDQIGFAADNLHYDSESDVVVAEGNVEMNRDAIALRADKVTWNRKSGQVVAEGDVAIRNPEGDTAYGERVELSDSLRDGVIDNLLVVLENGARMAAARGERFDNGDVVLENGAYTPCPVVDPKGCPKKPTWQIRAVRVMYDQSKNKIKYKGARVEIFGLPLIPLPGLSHPASSEAGSGLLVPNVRLDRNNGFEIALPYYLRLAPNRDLTVTPHVYTEAVPMVEGEFRALTDFGSFRINGYATYSSVVPINDTSAAPTTGTDEFRGYLESAGKFQIDPRWSISYSGRITTDRTFMRRYDISRDDRLRSTFEAERIGNRSYLSIAGWATQTLRANDVQGQQPIALPIIDYRQRFDDPWLGGQFELQLNTLAIGRTAGQDTQRAFAGARWDLRRLTALGQEVTLTALVRGDVYHSDENLLTAIPGYRGRSGWQARGIAAVAADMRWPFVGELMGGTQTLTPRVQIVATPPIENLDIPNEDSRAFDLEDSNLFAINRFNGYDRFEDGARITYGFEWNYSRPGFSIDTVVGQSYRLSDKPTLFPDGTGLTSRTSDIVGRTTVAYRDFLRLTHRFRLDKDNLAVRRNEFDATIGSQSTYALVGYSRLNRDITSLAEDLQDREEVRVGGRVAVARSWSIFGSATVDLTGQSDDPASTSDGWQPIRHRLGLAYDDDCLSLAVTWRRDYIDSGDAKSGNSFLFRVAFRNLGF</sequence>
<dbReference type="GO" id="GO:0043165">
    <property type="term" value="P:Gram-negative-bacterium-type cell outer membrane assembly"/>
    <property type="evidence" value="ECO:0007669"/>
    <property type="project" value="UniProtKB-UniRule"/>
</dbReference>
<evidence type="ECO:0000256" key="2">
    <source>
        <dbReference type="ARBA" id="ARBA00023136"/>
    </source>
</evidence>
<dbReference type="InterPro" id="IPR020889">
    <property type="entry name" value="LipoPS_assembly_LptD"/>
</dbReference>
<dbReference type="RefSeq" id="WP_245836486.1">
    <property type="nucleotide sequence ID" value="NZ_FZPA01000001.1"/>
</dbReference>
<comment type="function">
    <text evidence="4">Involved in the assembly of lipopolysaccharide (LPS) at the surface of the outer membrane.</text>
</comment>
<accession>A0A239EFE5</accession>
<evidence type="ECO:0000256" key="3">
    <source>
        <dbReference type="ARBA" id="ARBA00023237"/>
    </source>
</evidence>
<dbReference type="HAMAP" id="MF_01411">
    <property type="entry name" value="LPS_assembly_LptD"/>
    <property type="match status" value="1"/>
</dbReference>
<dbReference type="Proteomes" id="UP000198339">
    <property type="component" value="Unassembled WGS sequence"/>
</dbReference>
<evidence type="ECO:0000256" key="4">
    <source>
        <dbReference type="HAMAP-Rule" id="MF_01411"/>
    </source>
</evidence>
<evidence type="ECO:0000313" key="8">
    <source>
        <dbReference type="EMBL" id="SNS42988.1"/>
    </source>
</evidence>
<evidence type="ECO:0000259" key="6">
    <source>
        <dbReference type="Pfam" id="PF03968"/>
    </source>
</evidence>
<feature type="signal peptide" evidence="4">
    <location>
        <begin position="1"/>
        <end position="32"/>
    </location>
</feature>
<feature type="chain" id="PRO_5013417392" description="LPS-assembly protein LptD" evidence="4">
    <location>
        <begin position="33"/>
        <end position="789"/>
    </location>
</feature>
<proteinExistence type="inferred from homology"/>
<comment type="similarity">
    <text evidence="4">Belongs to the LptD family.</text>
</comment>
<dbReference type="Gene3D" id="2.60.450.10">
    <property type="entry name" value="Lipopolysaccharide (LPS) transport protein A like domain"/>
    <property type="match status" value="1"/>
</dbReference>
<protein>
    <recommendedName>
        <fullName evidence="4">LPS-assembly protein LptD</fullName>
    </recommendedName>
</protein>
<dbReference type="PANTHER" id="PTHR30189:SF1">
    <property type="entry name" value="LPS-ASSEMBLY PROTEIN LPTD"/>
    <property type="match status" value="1"/>
</dbReference>
<feature type="domain" description="Organic solvent tolerance-like N-terminal" evidence="6">
    <location>
        <begin position="94"/>
        <end position="139"/>
    </location>
</feature>
<gene>
    <name evidence="4" type="primary">lptD</name>
    <name evidence="8" type="ORF">SAMN06295955_101732</name>
</gene>
<feature type="domain" description="LptD C-terminal" evidence="7">
    <location>
        <begin position="349"/>
        <end position="716"/>
    </location>
</feature>
<dbReference type="GO" id="GO:1990351">
    <property type="term" value="C:transporter complex"/>
    <property type="evidence" value="ECO:0007669"/>
    <property type="project" value="TreeGrafter"/>
</dbReference>
<comment type="subcellular location">
    <subcellularLocation>
        <location evidence="4">Cell outer membrane</location>
    </subcellularLocation>
</comment>
<dbReference type="InterPro" id="IPR005653">
    <property type="entry name" value="OstA-like_N"/>
</dbReference>
<evidence type="ECO:0000313" key="9">
    <source>
        <dbReference type="Proteomes" id="UP000198339"/>
    </source>
</evidence>